<dbReference type="GO" id="GO:1901588">
    <property type="term" value="C:dendritic microtubule"/>
    <property type="evidence" value="ECO:0007669"/>
    <property type="project" value="Ensembl"/>
</dbReference>
<dbReference type="GO" id="GO:0043197">
    <property type="term" value="C:dendritic spine"/>
    <property type="evidence" value="ECO:0007669"/>
    <property type="project" value="Ensembl"/>
</dbReference>
<keyword evidence="3" id="KW-0862">Zinc</keyword>
<dbReference type="InterPro" id="IPR036236">
    <property type="entry name" value="Znf_C2H2_sf"/>
</dbReference>
<keyword evidence="2" id="KW-0863">Zinc-finger</keyword>
<feature type="region of interest" description="Disordered" evidence="4">
    <location>
        <begin position="482"/>
        <end position="511"/>
    </location>
</feature>
<feature type="compositionally biased region" description="Gly residues" evidence="4">
    <location>
        <begin position="935"/>
        <end position="944"/>
    </location>
</feature>
<evidence type="ECO:0000256" key="2">
    <source>
        <dbReference type="ARBA" id="ARBA00022771"/>
    </source>
</evidence>
<name>A0A8C0QXM7_CANLU</name>
<evidence type="ECO:0000259" key="5">
    <source>
        <dbReference type="PROSITE" id="PS00028"/>
    </source>
</evidence>
<organism evidence="6 7">
    <name type="scientific">Canis lupus dingo</name>
    <name type="common">dingo</name>
    <dbReference type="NCBI Taxonomy" id="286419"/>
    <lineage>
        <taxon>Eukaryota</taxon>
        <taxon>Metazoa</taxon>
        <taxon>Chordata</taxon>
        <taxon>Craniata</taxon>
        <taxon>Vertebrata</taxon>
        <taxon>Euteleostomi</taxon>
        <taxon>Mammalia</taxon>
        <taxon>Eutheria</taxon>
        <taxon>Laurasiatheria</taxon>
        <taxon>Carnivora</taxon>
        <taxon>Caniformia</taxon>
        <taxon>Canidae</taxon>
        <taxon>Canis</taxon>
    </lineage>
</organism>
<feature type="compositionally biased region" description="Basic residues" evidence="4">
    <location>
        <begin position="583"/>
        <end position="601"/>
    </location>
</feature>
<feature type="region of interest" description="Disordered" evidence="4">
    <location>
        <begin position="523"/>
        <end position="544"/>
    </location>
</feature>
<feature type="compositionally biased region" description="Basic and acidic residues" evidence="4">
    <location>
        <begin position="272"/>
        <end position="285"/>
    </location>
</feature>
<feature type="compositionally biased region" description="Polar residues" evidence="4">
    <location>
        <begin position="614"/>
        <end position="633"/>
    </location>
</feature>
<reference evidence="6" key="2">
    <citation type="submission" date="2025-09" db="UniProtKB">
        <authorList>
            <consortium name="Ensembl"/>
        </authorList>
    </citation>
    <scope>IDENTIFICATION</scope>
</reference>
<evidence type="ECO:0000256" key="1">
    <source>
        <dbReference type="ARBA" id="ARBA00022723"/>
    </source>
</evidence>
<feature type="region of interest" description="Disordered" evidence="4">
    <location>
        <begin position="359"/>
        <end position="405"/>
    </location>
</feature>
<dbReference type="GeneTree" id="ENSGT00940000160909"/>
<accession>A0A8C0QXM7</accession>
<dbReference type="PANTHER" id="PTHR17614:SF13">
    <property type="entry name" value="ZINC FINGER PROTEIN 804A"/>
    <property type="match status" value="1"/>
</dbReference>
<dbReference type="PROSITE" id="PS00028">
    <property type="entry name" value="ZINC_FINGER_C2H2_1"/>
    <property type="match status" value="1"/>
</dbReference>
<feature type="compositionally biased region" description="Basic residues" evidence="4">
    <location>
        <begin position="789"/>
        <end position="804"/>
    </location>
</feature>
<reference evidence="6" key="1">
    <citation type="submission" date="2025-08" db="UniProtKB">
        <authorList>
            <consortium name="Ensembl"/>
        </authorList>
    </citation>
    <scope>IDENTIFICATION</scope>
</reference>
<dbReference type="GO" id="GO:0005634">
    <property type="term" value="C:nucleus"/>
    <property type="evidence" value="ECO:0007669"/>
    <property type="project" value="Ensembl"/>
</dbReference>
<keyword evidence="1" id="KW-0479">Metal-binding</keyword>
<dbReference type="Proteomes" id="UP000694391">
    <property type="component" value="Unplaced"/>
</dbReference>
<dbReference type="GO" id="GO:0005886">
    <property type="term" value="C:plasma membrane"/>
    <property type="evidence" value="ECO:0007669"/>
    <property type="project" value="Ensembl"/>
</dbReference>
<dbReference type="GO" id="GO:0008270">
    <property type="term" value="F:zinc ion binding"/>
    <property type="evidence" value="ECO:0007669"/>
    <property type="project" value="UniProtKB-KW"/>
</dbReference>
<proteinExistence type="predicted"/>
<dbReference type="PANTHER" id="PTHR17614">
    <property type="entry name" value="ZINC FINGER-CONTAINING"/>
    <property type="match status" value="1"/>
</dbReference>
<evidence type="ECO:0000313" key="6">
    <source>
        <dbReference type="Ensembl" id="ENSCAFP00020010360.1"/>
    </source>
</evidence>
<dbReference type="Ensembl" id="ENSCAFT00020012034.1">
    <property type="protein sequence ID" value="ENSCAFP00020010360.1"/>
    <property type="gene ID" value="ENSCAFG00020008421.1"/>
</dbReference>
<dbReference type="GO" id="GO:0010976">
    <property type="term" value="P:positive regulation of neuron projection development"/>
    <property type="evidence" value="ECO:0007669"/>
    <property type="project" value="Ensembl"/>
</dbReference>
<evidence type="ECO:0000256" key="3">
    <source>
        <dbReference type="ARBA" id="ARBA00022833"/>
    </source>
</evidence>
<dbReference type="GO" id="GO:0043198">
    <property type="term" value="C:dendritic shaft"/>
    <property type="evidence" value="ECO:0007669"/>
    <property type="project" value="Ensembl"/>
</dbReference>
<feature type="compositionally biased region" description="Basic and acidic residues" evidence="4">
    <location>
        <begin position="566"/>
        <end position="582"/>
    </location>
</feature>
<feature type="domain" description="C2H2-type" evidence="5">
    <location>
        <begin position="46"/>
        <end position="68"/>
    </location>
</feature>
<keyword evidence="7" id="KW-1185">Reference proteome</keyword>
<feature type="compositionally biased region" description="Basic and acidic residues" evidence="4">
    <location>
        <begin position="602"/>
        <end position="612"/>
    </location>
</feature>
<dbReference type="AlphaFoldDB" id="A0A8C0QXM7"/>
<sequence length="1101" mass="118540">EECLYLKISVWFTQKFSYFLWKELDYAEKENTIAKALEDLKANFYCELCDKQYYKHQEFDNHINSYDHAHKQRLKELKQREFARNVASKSRKDERKQEKALQRLHKLAELRKETVCAPGSGPMFKSTTVTVKENCSEISQRVVVDPVNNQEDFKYTLIHSEETTKDVTTVAADPESANNHTAKNNQRGDQAQGIHRHKIGFSFAFPKKASVKLESSAAAFSEYNDDASVEKGFSRKSRFVPGACHLQLSSPTDVLLSSEEKANSFHPPEGTCADKESAQTQEMKEVSSEKDTFLLPSLCQFPRPLSSDVDNCQNSVPLADQIPLEDAVINEDVPMSDNGSGVSGRKSTGLDLASDGASLQATTEENGKDRGASVVEGANKDYGPEMMSTPSNSEEENITLHKKSDLGKRPCEPFVPVLNKDGSTVLQWPSEMLSYTATQPPVSYSCNPLCFDFKATKLNSNLDKNKLPSTDPPFQQKAEDICKRPVSESKSVSPAGHAGLPDGDVGGAGHECSRVAPLLVDDTPSNSCRSGKNETPGQRKRSVSCRIRKTKKYKLTRNQVEQDTLDEKYTTTRSKGTHEHWFRKSRRKKKRKKLCQRHRGEKTKEPEIHFKVESGSTYTDPTGKNPPETSWGQRQVAAGQPSDSHQLPGKRPKPWSPSFSDKEGVGRAAGAGCPSREARSSRHQCARDAVALDVASSPGARAGRRSPATCGAPCGWRPGPPTCDPLPRGQAPPGPHSQAVKRGYHSLLSEPERPHRKRRPHSSYSSDESLSRRPSRSPEEMLRAPRASGPRKPKRKRRRKRGSRFHVGSEAPDLREEGGSPSRGDSPLGPRDEAVSEASNGETKPQGGAGAARRAEQARPASPPGGPLPPEARGCPEQVPTGAAPAGPALASPELAAVYAAGAPSEAALGLAPVGRRGRGAGRSAPGERSPLQAPGGGGGGGGCRQRPPGRLPAGILGAQDGPPVAAAEPVLAPLAWPEAALLVPVEPLRKLRRLPCELGPHLAPGLLAAKVKLAPAGPPPALGPLHAAPFKALPPPPGPGLARPPLPLVALGLPPLAAPPLPVLPASALPAPLACPALPRALFPSLLPPHAAVIPLQPLF</sequence>
<dbReference type="InterPro" id="IPR013087">
    <property type="entry name" value="Znf_C2H2_type"/>
</dbReference>
<feature type="compositionally biased region" description="Polar residues" evidence="4">
    <location>
        <begin position="523"/>
        <end position="536"/>
    </location>
</feature>
<dbReference type="GO" id="GO:0010628">
    <property type="term" value="P:positive regulation of gene expression"/>
    <property type="evidence" value="ECO:0007669"/>
    <property type="project" value="Ensembl"/>
</dbReference>
<evidence type="ECO:0000313" key="7">
    <source>
        <dbReference type="Proteomes" id="UP000694391"/>
    </source>
</evidence>
<feature type="compositionally biased region" description="Low complexity" evidence="4">
    <location>
        <begin position="880"/>
        <end position="889"/>
    </location>
</feature>
<gene>
    <name evidence="6" type="primary">ZNF804A</name>
</gene>
<feature type="region of interest" description="Disordered" evidence="4">
    <location>
        <begin position="566"/>
        <end position="889"/>
    </location>
</feature>
<protein>
    <submittedName>
        <fullName evidence="6">Zinc finger protein 804A</fullName>
    </submittedName>
</protein>
<feature type="compositionally biased region" description="Pro residues" evidence="4">
    <location>
        <begin position="718"/>
        <end position="735"/>
    </location>
</feature>
<dbReference type="SUPFAM" id="SSF57667">
    <property type="entry name" value="beta-beta-alpha zinc fingers"/>
    <property type="match status" value="1"/>
</dbReference>
<feature type="region of interest" description="Disordered" evidence="4">
    <location>
        <begin position="914"/>
        <end position="953"/>
    </location>
</feature>
<dbReference type="GO" id="GO:0043025">
    <property type="term" value="C:neuronal cell body"/>
    <property type="evidence" value="ECO:0007669"/>
    <property type="project" value="Ensembl"/>
</dbReference>
<dbReference type="GO" id="GO:0005737">
    <property type="term" value="C:cytoplasm"/>
    <property type="evidence" value="ECO:0007669"/>
    <property type="project" value="Ensembl"/>
</dbReference>
<dbReference type="GO" id="GO:0030426">
    <property type="term" value="C:growth cone"/>
    <property type="evidence" value="ECO:0007669"/>
    <property type="project" value="Ensembl"/>
</dbReference>
<dbReference type="InterPro" id="IPR052445">
    <property type="entry name" value="ZnF-G_patch_domain"/>
</dbReference>
<evidence type="ECO:0000256" key="4">
    <source>
        <dbReference type="SAM" id="MobiDB-lite"/>
    </source>
</evidence>
<feature type="region of interest" description="Disordered" evidence="4">
    <location>
        <begin position="261"/>
        <end position="285"/>
    </location>
</feature>
<feature type="compositionally biased region" description="Pro residues" evidence="4">
    <location>
        <begin position="861"/>
        <end position="870"/>
    </location>
</feature>